<evidence type="ECO:0000313" key="3">
    <source>
        <dbReference type="Proteomes" id="UP000230750"/>
    </source>
</evidence>
<reference evidence="2 3" key="1">
    <citation type="journal article" date="2017" name="PLoS Biol.">
        <title>The sea cucumber genome provides insights into morphological evolution and visceral regeneration.</title>
        <authorList>
            <person name="Zhang X."/>
            <person name="Sun L."/>
            <person name="Yuan J."/>
            <person name="Sun Y."/>
            <person name="Gao Y."/>
            <person name="Zhang L."/>
            <person name="Li S."/>
            <person name="Dai H."/>
            <person name="Hamel J.F."/>
            <person name="Liu C."/>
            <person name="Yu Y."/>
            <person name="Liu S."/>
            <person name="Lin W."/>
            <person name="Guo K."/>
            <person name="Jin S."/>
            <person name="Xu P."/>
            <person name="Storey K.B."/>
            <person name="Huan P."/>
            <person name="Zhang T."/>
            <person name="Zhou Y."/>
            <person name="Zhang J."/>
            <person name="Lin C."/>
            <person name="Li X."/>
            <person name="Xing L."/>
            <person name="Huo D."/>
            <person name="Sun M."/>
            <person name="Wang L."/>
            <person name="Mercier A."/>
            <person name="Li F."/>
            <person name="Yang H."/>
            <person name="Xiang J."/>
        </authorList>
    </citation>
    <scope>NUCLEOTIDE SEQUENCE [LARGE SCALE GENOMIC DNA]</scope>
    <source>
        <strain evidence="2">Shaxun</strain>
        <tissue evidence="2">Muscle</tissue>
    </source>
</reference>
<evidence type="ECO:0000313" key="2">
    <source>
        <dbReference type="EMBL" id="PIK35224.1"/>
    </source>
</evidence>
<dbReference type="GO" id="GO:0004090">
    <property type="term" value="F:carbonyl reductase (NADPH) activity"/>
    <property type="evidence" value="ECO:0007669"/>
    <property type="project" value="TreeGrafter"/>
</dbReference>
<dbReference type="EMBL" id="MRZV01001954">
    <property type="protein sequence ID" value="PIK35224.1"/>
    <property type="molecule type" value="Genomic_DNA"/>
</dbReference>
<dbReference type="OrthoDB" id="47007at2759"/>
<dbReference type="PANTHER" id="PTHR43943">
    <property type="entry name" value="DEHYDROGENASE/REDUCTASE (SDR FAMILY) MEMBER 4"/>
    <property type="match status" value="1"/>
</dbReference>
<organism evidence="2 3">
    <name type="scientific">Stichopus japonicus</name>
    <name type="common">Sea cucumber</name>
    <dbReference type="NCBI Taxonomy" id="307972"/>
    <lineage>
        <taxon>Eukaryota</taxon>
        <taxon>Metazoa</taxon>
        <taxon>Echinodermata</taxon>
        <taxon>Eleutherozoa</taxon>
        <taxon>Echinozoa</taxon>
        <taxon>Holothuroidea</taxon>
        <taxon>Aspidochirotacea</taxon>
        <taxon>Aspidochirotida</taxon>
        <taxon>Stichopodidae</taxon>
        <taxon>Apostichopus</taxon>
    </lineage>
</organism>
<dbReference type="InterPro" id="IPR036291">
    <property type="entry name" value="NAD(P)-bd_dom_sf"/>
</dbReference>
<keyword evidence="3" id="KW-1185">Reference proteome</keyword>
<dbReference type="SUPFAM" id="SSF51735">
    <property type="entry name" value="NAD(P)-binding Rossmann-fold domains"/>
    <property type="match status" value="1"/>
</dbReference>
<dbReference type="PANTHER" id="PTHR43943:SF2">
    <property type="entry name" value="DEHYDROGENASE_REDUCTASE 4"/>
    <property type="match status" value="1"/>
</dbReference>
<proteinExistence type="inferred from homology"/>
<dbReference type="STRING" id="307972.A0A2G8JHJ1"/>
<dbReference type="Pfam" id="PF00106">
    <property type="entry name" value="adh_short"/>
    <property type="match status" value="1"/>
</dbReference>
<dbReference type="Gene3D" id="3.40.50.720">
    <property type="entry name" value="NAD(P)-binding Rossmann-like Domain"/>
    <property type="match status" value="1"/>
</dbReference>
<dbReference type="InterPro" id="IPR002347">
    <property type="entry name" value="SDR_fam"/>
</dbReference>
<gene>
    <name evidence="2" type="ORF">BSL78_27950</name>
</gene>
<dbReference type="Proteomes" id="UP000230750">
    <property type="component" value="Unassembled WGS sequence"/>
</dbReference>
<dbReference type="FunFam" id="3.40.50.720:FF:000084">
    <property type="entry name" value="Short-chain dehydrogenase reductase"/>
    <property type="match status" value="1"/>
</dbReference>
<protein>
    <submittedName>
        <fullName evidence="2">Putative dehydrogenase/reductase SDR family member 4</fullName>
    </submittedName>
</protein>
<evidence type="ECO:0000256" key="1">
    <source>
        <dbReference type="ARBA" id="ARBA00006484"/>
    </source>
</evidence>
<name>A0A2G8JHJ1_STIJA</name>
<dbReference type="AlphaFoldDB" id="A0A2G8JHJ1"/>
<accession>A0A2G8JHJ1</accession>
<comment type="caution">
    <text evidence="2">The sequence shown here is derived from an EMBL/GenBank/DDBJ whole genome shotgun (WGS) entry which is preliminary data.</text>
</comment>
<comment type="similarity">
    <text evidence="1">Belongs to the short-chain dehydrogenases/reductases (SDR) family.</text>
</comment>
<sequence length="245" mass="26788">MPINEDKFLQTMASATIENPCIGRFDGKVAICTASSAGIGLAVAERLAQEGAKVVLSSRRKENVEDAVEKLRAKNLEVSGIACHQAKKEDRQRLIDFAINTYGGLDVLFISAGVNPHRGSLLKVTEQQWDKLFDVNVKSTFLMIRECVPHLSARGGGAIVTNSTAATLFPDRMGHNILPYIISKSCLTGLTKVLGPVLYRNKIRLNCIAPGPIATRFFEGSYKSQSGEKVSLSLIKESFMMKRSE</sequence>
<dbReference type="PRINTS" id="PR00081">
    <property type="entry name" value="GDHRDH"/>
</dbReference>